<dbReference type="Gene3D" id="2.40.50.100">
    <property type="match status" value="1"/>
</dbReference>
<dbReference type="Pfam" id="PF08402">
    <property type="entry name" value="TOBE_2"/>
    <property type="match status" value="1"/>
</dbReference>
<evidence type="ECO:0000256" key="1">
    <source>
        <dbReference type="ARBA" id="ARBA00005417"/>
    </source>
</evidence>
<dbReference type="InterPro" id="IPR027417">
    <property type="entry name" value="P-loop_NTPase"/>
</dbReference>
<dbReference type="AlphaFoldDB" id="A0A4D7AXX4"/>
<dbReference type="Proteomes" id="UP000298781">
    <property type="component" value="Chromosome"/>
</dbReference>
<dbReference type="GO" id="GO:0005524">
    <property type="term" value="F:ATP binding"/>
    <property type="evidence" value="ECO:0007669"/>
    <property type="project" value="UniProtKB-KW"/>
</dbReference>
<dbReference type="Gene3D" id="3.40.50.300">
    <property type="entry name" value="P-loop containing nucleotide triphosphate hydrolases"/>
    <property type="match status" value="1"/>
</dbReference>
<dbReference type="SUPFAM" id="SSF52540">
    <property type="entry name" value="P-loop containing nucleoside triphosphate hydrolases"/>
    <property type="match status" value="1"/>
</dbReference>
<dbReference type="InterPro" id="IPR003439">
    <property type="entry name" value="ABC_transporter-like_ATP-bd"/>
</dbReference>
<dbReference type="PROSITE" id="PS50893">
    <property type="entry name" value="ABC_TRANSPORTER_2"/>
    <property type="match status" value="1"/>
</dbReference>
<name>A0A4D7AXX4_9HYPH</name>
<dbReference type="PROSITE" id="PS00211">
    <property type="entry name" value="ABC_TRANSPORTER_1"/>
    <property type="match status" value="1"/>
</dbReference>
<dbReference type="GO" id="GO:0022857">
    <property type="term" value="F:transmembrane transporter activity"/>
    <property type="evidence" value="ECO:0007669"/>
    <property type="project" value="InterPro"/>
</dbReference>
<comment type="similarity">
    <text evidence="1">Belongs to the ABC transporter superfamily.</text>
</comment>
<evidence type="ECO:0000256" key="3">
    <source>
        <dbReference type="ARBA" id="ARBA00022741"/>
    </source>
</evidence>
<dbReference type="InterPro" id="IPR003593">
    <property type="entry name" value="AAA+_ATPase"/>
</dbReference>
<feature type="domain" description="ABC transporter" evidence="5">
    <location>
        <begin position="13"/>
        <end position="243"/>
    </location>
</feature>
<reference evidence="6 7" key="1">
    <citation type="submission" date="2019-04" db="EMBL/GenBank/DDBJ databases">
        <title>Phreatobacter aquaticus sp. nov.</title>
        <authorList>
            <person name="Choi A."/>
        </authorList>
    </citation>
    <scope>NUCLEOTIDE SEQUENCE [LARGE SCALE GENOMIC DNA]</scope>
    <source>
        <strain evidence="6 7">KCTC 52518</strain>
    </source>
</reference>
<dbReference type="InterPro" id="IPR008995">
    <property type="entry name" value="Mo/tungstate-bd_C_term_dom"/>
</dbReference>
<keyword evidence="7" id="KW-1185">Reference proteome</keyword>
<dbReference type="PANTHER" id="PTHR42781:SF4">
    <property type="entry name" value="SPERMIDINE_PUTRESCINE IMPORT ATP-BINDING PROTEIN POTA"/>
    <property type="match status" value="1"/>
</dbReference>
<dbReference type="PANTHER" id="PTHR42781">
    <property type="entry name" value="SPERMIDINE/PUTRESCINE IMPORT ATP-BINDING PROTEIN POTA"/>
    <property type="match status" value="1"/>
</dbReference>
<dbReference type="KEGG" id="pstg:E8M01_18980"/>
<dbReference type="Pfam" id="PF00005">
    <property type="entry name" value="ABC_tran"/>
    <property type="match status" value="1"/>
</dbReference>
<dbReference type="InterPro" id="IPR013611">
    <property type="entry name" value="Transp-assoc_OB_typ2"/>
</dbReference>
<dbReference type="GO" id="GO:0043190">
    <property type="term" value="C:ATP-binding cassette (ABC) transporter complex"/>
    <property type="evidence" value="ECO:0007669"/>
    <property type="project" value="InterPro"/>
</dbReference>
<keyword evidence="3" id="KW-0547">Nucleotide-binding</keyword>
<evidence type="ECO:0000259" key="5">
    <source>
        <dbReference type="PROSITE" id="PS50893"/>
    </source>
</evidence>
<keyword evidence="4 6" id="KW-0067">ATP-binding</keyword>
<evidence type="ECO:0000313" key="7">
    <source>
        <dbReference type="Proteomes" id="UP000298781"/>
    </source>
</evidence>
<gene>
    <name evidence="6" type="ORF">E8M01_18980</name>
</gene>
<proteinExistence type="inferred from homology"/>
<dbReference type="SMART" id="SM00382">
    <property type="entry name" value="AAA"/>
    <property type="match status" value="1"/>
</dbReference>
<dbReference type="InterPro" id="IPR017871">
    <property type="entry name" value="ABC_transporter-like_CS"/>
</dbReference>
<dbReference type="FunFam" id="3.40.50.300:FF:000133">
    <property type="entry name" value="Spermidine/putrescine import ATP-binding protein PotA"/>
    <property type="match status" value="1"/>
</dbReference>
<dbReference type="GO" id="GO:0016887">
    <property type="term" value="F:ATP hydrolysis activity"/>
    <property type="evidence" value="ECO:0007669"/>
    <property type="project" value="InterPro"/>
</dbReference>
<dbReference type="OrthoDB" id="9802264at2"/>
<dbReference type="GO" id="GO:0015847">
    <property type="term" value="P:putrescine transport"/>
    <property type="evidence" value="ECO:0007669"/>
    <property type="project" value="UniProtKB-ARBA"/>
</dbReference>
<dbReference type="SUPFAM" id="SSF50331">
    <property type="entry name" value="MOP-like"/>
    <property type="match status" value="1"/>
</dbReference>
<organism evidence="6 7">
    <name type="scientific">Phreatobacter stygius</name>
    <dbReference type="NCBI Taxonomy" id="1940610"/>
    <lineage>
        <taxon>Bacteria</taxon>
        <taxon>Pseudomonadati</taxon>
        <taxon>Pseudomonadota</taxon>
        <taxon>Alphaproteobacteria</taxon>
        <taxon>Hyphomicrobiales</taxon>
        <taxon>Phreatobacteraceae</taxon>
        <taxon>Phreatobacter</taxon>
    </lineage>
</organism>
<evidence type="ECO:0000313" key="6">
    <source>
        <dbReference type="EMBL" id="QCI66109.1"/>
    </source>
</evidence>
<keyword evidence="2" id="KW-0813">Transport</keyword>
<accession>A0A4D7AXX4</accession>
<sequence length="386" mass="41212">MSDAEPMSDRDDLEVVELSKRYGSVAALDKVGFKVAAGEFLTLLGPSGSGKTTTLMAIAGFVRVDSGSIRIGGTDIAREPPERRGFGVVFQGYALFPHMSVAENVAFPLEARGVGRAEREERVKAALDRVQLLPYAERKPRALSGGQQQRVALARALVYKPKVLLLDEPLSALDRKLRSELQWELRSLHRDLGVSFLYVTHDQEEALTMSDSIAIFERGRIVQRGTPEALFESPVSHFVADFFGRSNFFPGTAGIAQGEAITVAWEGGEEPVRTTAAIGVGQAVHVAVRPHRIRLSDPGSARLSGTVIERSYVGNVLHCLVRTPQRTVVLVELPAINGYGGAPDVGACVGLSVDRGAAVAVPRAERSAKDGTAQASAALAHAGPGS</sequence>
<evidence type="ECO:0000256" key="2">
    <source>
        <dbReference type="ARBA" id="ARBA00022448"/>
    </source>
</evidence>
<dbReference type="InterPro" id="IPR050093">
    <property type="entry name" value="ABC_SmlMolc_Importer"/>
</dbReference>
<protein>
    <submittedName>
        <fullName evidence="6">ABC transporter ATP-binding protein</fullName>
    </submittedName>
</protein>
<dbReference type="EMBL" id="CP039690">
    <property type="protein sequence ID" value="QCI66109.1"/>
    <property type="molecule type" value="Genomic_DNA"/>
</dbReference>
<evidence type="ECO:0000256" key="4">
    <source>
        <dbReference type="ARBA" id="ARBA00022840"/>
    </source>
</evidence>